<protein>
    <submittedName>
        <fullName evidence="3">Uncharacterized protein LOC109723595</fullName>
    </submittedName>
</protein>
<dbReference type="InterPro" id="IPR004252">
    <property type="entry name" value="Probable_transposase_24"/>
</dbReference>
<reference evidence="2" key="1">
    <citation type="journal article" date="2015" name="Nat. Genet.">
        <title>The pineapple genome and the evolution of CAM photosynthesis.</title>
        <authorList>
            <person name="Ming R."/>
            <person name="VanBuren R."/>
            <person name="Wai C.M."/>
            <person name="Tang H."/>
            <person name="Schatz M.C."/>
            <person name="Bowers J.E."/>
            <person name="Lyons E."/>
            <person name="Wang M.L."/>
            <person name="Chen J."/>
            <person name="Biggers E."/>
            <person name="Zhang J."/>
            <person name="Huang L."/>
            <person name="Zhang L."/>
            <person name="Miao W."/>
            <person name="Zhang J."/>
            <person name="Ye Z."/>
            <person name="Miao C."/>
            <person name="Lin Z."/>
            <person name="Wang H."/>
            <person name="Zhou H."/>
            <person name="Yim W.C."/>
            <person name="Priest H.D."/>
            <person name="Zheng C."/>
            <person name="Woodhouse M."/>
            <person name="Edger P.P."/>
            <person name="Guyot R."/>
            <person name="Guo H.B."/>
            <person name="Guo H."/>
            <person name="Zheng G."/>
            <person name="Singh R."/>
            <person name="Sharma A."/>
            <person name="Min X."/>
            <person name="Zheng Y."/>
            <person name="Lee H."/>
            <person name="Gurtowski J."/>
            <person name="Sedlazeck F.J."/>
            <person name="Harkess A."/>
            <person name="McKain M.R."/>
            <person name="Liao Z."/>
            <person name="Fang J."/>
            <person name="Liu J."/>
            <person name="Zhang X."/>
            <person name="Zhang Q."/>
            <person name="Hu W."/>
            <person name="Qin Y."/>
            <person name="Wang K."/>
            <person name="Chen L.Y."/>
            <person name="Shirley N."/>
            <person name="Lin Y.R."/>
            <person name="Liu L.Y."/>
            <person name="Hernandez A.G."/>
            <person name="Wright C.L."/>
            <person name="Bulone V."/>
            <person name="Tuskan G.A."/>
            <person name="Heath K."/>
            <person name="Zee F."/>
            <person name="Moore P.H."/>
            <person name="Sunkar R."/>
            <person name="Leebens-Mack J.H."/>
            <person name="Mockler T."/>
            <person name="Bennetzen J.L."/>
            <person name="Freeling M."/>
            <person name="Sankoff D."/>
            <person name="Paterson A.H."/>
            <person name="Zhu X."/>
            <person name="Yang X."/>
            <person name="Smith J.A."/>
            <person name="Cushman J.C."/>
            <person name="Paull R.E."/>
            <person name="Yu Q."/>
        </authorList>
    </citation>
    <scope>NUCLEOTIDE SEQUENCE [LARGE SCALE GENOMIC DNA]</scope>
    <source>
        <strain evidence="2">cv. F153</strain>
    </source>
</reference>
<dbReference type="AlphaFoldDB" id="A0A6P5GG50"/>
<organism evidence="2 3">
    <name type="scientific">Ananas comosus</name>
    <name type="common">Pineapple</name>
    <name type="synonym">Ananas ananas</name>
    <dbReference type="NCBI Taxonomy" id="4615"/>
    <lineage>
        <taxon>Eukaryota</taxon>
        <taxon>Viridiplantae</taxon>
        <taxon>Streptophyta</taxon>
        <taxon>Embryophyta</taxon>
        <taxon>Tracheophyta</taxon>
        <taxon>Spermatophyta</taxon>
        <taxon>Magnoliopsida</taxon>
        <taxon>Liliopsida</taxon>
        <taxon>Poales</taxon>
        <taxon>Bromeliaceae</taxon>
        <taxon>Bromelioideae</taxon>
        <taxon>Ananas</taxon>
    </lineage>
</organism>
<keyword evidence="1" id="KW-0175">Coiled coil</keyword>
<dbReference type="Pfam" id="PF03004">
    <property type="entry name" value="Transposase_24"/>
    <property type="match status" value="1"/>
</dbReference>
<reference evidence="3" key="2">
    <citation type="submission" date="2025-08" db="UniProtKB">
        <authorList>
            <consortium name="RefSeq"/>
        </authorList>
    </citation>
    <scope>IDENTIFICATION</scope>
    <source>
        <tissue evidence="3">Leaf</tissue>
    </source>
</reference>
<feature type="coiled-coil region" evidence="1">
    <location>
        <begin position="155"/>
        <end position="182"/>
    </location>
</feature>
<keyword evidence="2" id="KW-1185">Reference proteome</keyword>
<sequence length="200" mass="22832">MCPLCWAPSVNHQKKKNLSRIGKAFRANHTTPHTTGSKSFARKRQEFEKQHDREPGRIEFFVVTHKTKDGEYINQSSSDFAEDLMGDLAKKTTTSEFSNATKQIEESVFRDKKGEDRYGRVRGYGIGPTPTQVFGIQAHLRNVENESHDPMKDEVQRLQVQMQDMQKKHESEMNEIKSLLHRLVTQSVNLGTETSGTPSP</sequence>
<proteinExistence type="predicted"/>
<gene>
    <name evidence="3" type="primary">LOC109723595</name>
</gene>
<evidence type="ECO:0000313" key="2">
    <source>
        <dbReference type="Proteomes" id="UP000515123"/>
    </source>
</evidence>
<dbReference type="Proteomes" id="UP000515123">
    <property type="component" value="Linkage group 17"/>
</dbReference>
<dbReference type="GeneID" id="109723595"/>
<dbReference type="OrthoDB" id="782830at2759"/>
<evidence type="ECO:0000313" key="3">
    <source>
        <dbReference type="RefSeq" id="XP_020107616.1"/>
    </source>
</evidence>
<evidence type="ECO:0000256" key="1">
    <source>
        <dbReference type="SAM" id="Coils"/>
    </source>
</evidence>
<accession>A0A6P5GG50</accession>
<dbReference type="RefSeq" id="XP_020107616.1">
    <property type="nucleotide sequence ID" value="XM_020252027.1"/>
</dbReference>
<name>A0A6P5GG50_ANACO</name>